<feature type="domain" description="C2H2-type" evidence="7">
    <location>
        <begin position="264"/>
        <end position="294"/>
    </location>
</feature>
<dbReference type="Proteomes" id="UP000324748">
    <property type="component" value="Unassembled WGS sequence"/>
</dbReference>
<dbReference type="PANTHER" id="PTHR23057">
    <property type="entry name" value="JUXTAPOSED WITH ANOTHER ZINC FINGER PROTEIN 1"/>
    <property type="match status" value="1"/>
</dbReference>
<feature type="region of interest" description="Disordered" evidence="6">
    <location>
        <begin position="1"/>
        <end position="25"/>
    </location>
</feature>
<keyword evidence="3 5" id="KW-0863">Zinc-finger</keyword>
<dbReference type="PROSITE" id="PS00028">
    <property type="entry name" value="ZINC_FINGER_C2H2_1"/>
    <property type="match status" value="1"/>
</dbReference>
<reference evidence="10 11" key="1">
    <citation type="submission" date="2019-05" db="EMBL/GenBank/DDBJ databases">
        <title>Emergence of the Ug99 lineage of the wheat stem rust pathogen through somatic hybridization.</title>
        <authorList>
            <person name="Li F."/>
            <person name="Upadhyaya N.M."/>
            <person name="Sperschneider J."/>
            <person name="Matny O."/>
            <person name="Nguyen-Phuc H."/>
            <person name="Mago R."/>
            <person name="Raley C."/>
            <person name="Miller M.E."/>
            <person name="Silverstein K.A.T."/>
            <person name="Henningsen E."/>
            <person name="Hirsch C.D."/>
            <person name="Visser B."/>
            <person name="Pretorius Z.A."/>
            <person name="Steffenson B.J."/>
            <person name="Schwessinger B."/>
            <person name="Dodds P.N."/>
            <person name="Figueroa M."/>
        </authorList>
    </citation>
    <scope>NUCLEOTIDE SEQUENCE [LARGE SCALE GENOMIC DNA]</scope>
    <source>
        <strain evidence="9">21-0</strain>
        <strain evidence="8 11">Ug99</strain>
    </source>
</reference>
<evidence type="ECO:0000256" key="3">
    <source>
        <dbReference type="ARBA" id="ARBA00022771"/>
    </source>
</evidence>
<feature type="compositionally biased region" description="Basic and acidic residues" evidence="6">
    <location>
        <begin position="230"/>
        <end position="256"/>
    </location>
</feature>
<evidence type="ECO:0000259" key="7">
    <source>
        <dbReference type="PROSITE" id="PS50157"/>
    </source>
</evidence>
<keyword evidence="1" id="KW-0479">Metal-binding</keyword>
<dbReference type="SMART" id="SM00355">
    <property type="entry name" value="ZnF_C2H2"/>
    <property type="match status" value="2"/>
</dbReference>
<dbReference type="InterPro" id="IPR051580">
    <property type="entry name" value="ZnF-Chromatin_assoc"/>
</dbReference>
<evidence type="ECO:0000313" key="11">
    <source>
        <dbReference type="Proteomes" id="UP000325313"/>
    </source>
</evidence>
<feature type="region of interest" description="Disordered" evidence="6">
    <location>
        <begin position="362"/>
        <end position="398"/>
    </location>
</feature>
<keyword evidence="2" id="KW-0677">Repeat</keyword>
<evidence type="ECO:0000256" key="6">
    <source>
        <dbReference type="SAM" id="MobiDB-lite"/>
    </source>
</evidence>
<evidence type="ECO:0000256" key="4">
    <source>
        <dbReference type="ARBA" id="ARBA00022833"/>
    </source>
</evidence>
<dbReference type="EMBL" id="VDEP01000380">
    <property type="protein sequence ID" value="KAA1091948.1"/>
    <property type="molecule type" value="Genomic_DNA"/>
</dbReference>
<dbReference type="EMBL" id="VSWC01000054">
    <property type="protein sequence ID" value="KAA1099532.1"/>
    <property type="molecule type" value="Genomic_DNA"/>
</dbReference>
<dbReference type="GO" id="GO:0008270">
    <property type="term" value="F:zinc ion binding"/>
    <property type="evidence" value="ECO:0007669"/>
    <property type="project" value="UniProtKB-KW"/>
</dbReference>
<feature type="compositionally biased region" description="Polar residues" evidence="6">
    <location>
        <begin position="198"/>
        <end position="215"/>
    </location>
</feature>
<evidence type="ECO:0000313" key="9">
    <source>
        <dbReference type="EMBL" id="KAA1099532.1"/>
    </source>
</evidence>
<sequence>MFNNEPLLEHHHPQAHQSQQHQPGSWCSPAHFASHFFQQPSSSFHPGSFTSPSSFGASSLARMESTFCKNFVCCSIPLDDLHDLLEHYEQAHCHQSPSQNVSNNESNQQANRPDLVVFEDEDEWSGTESASTNPSRRAGFDRSHSPPDNLNSSSNSSSNWSATTNSREQSSTNSRRKSPLNHWSKIEDGFGIPPSLLDGQSQPGRNPSADPNQQLLMMIDADEDGSSSIDSDRHHENRTRSEPVAKRKLGTDQRDWESNREKPFKCTVPGCEKAYKQPNGLKYHKAHGHCSQKTLSAEDESKTFVCHDVVCGKRYKNINGLRYHYQHTGPHGGIGLQLLSIGLHPSGPTLNLSNLVNNHQHRHPMLTSSTSSCVSSSQDGGSVDGQVSGDSMDVTMDD</sequence>
<feature type="region of interest" description="Disordered" evidence="6">
    <location>
        <begin position="121"/>
        <end position="256"/>
    </location>
</feature>
<dbReference type="InterPro" id="IPR013087">
    <property type="entry name" value="Znf_C2H2_type"/>
</dbReference>
<dbReference type="InterPro" id="IPR036236">
    <property type="entry name" value="Znf_C2H2_sf"/>
</dbReference>
<evidence type="ECO:0000256" key="1">
    <source>
        <dbReference type="ARBA" id="ARBA00022723"/>
    </source>
</evidence>
<gene>
    <name evidence="9" type="ORF">PGT21_010930</name>
    <name evidence="8" type="ORF">PGTUg99_018338</name>
</gene>
<name>A0A5B0NVQ8_PUCGR</name>
<dbReference type="PROSITE" id="PS50157">
    <property type="entry name" value="ZINC_FINGER_C2H2_2"/>
    <property type="match status" value="2"/>
</dbReference>
<proteinExistence type="predicted"/>
<keyword evidence="4" id="KW-0862">Zinc</keyword>
<dbReference type="Gene3D" id="3.30.160.60">
    <property type="entry name" value="Classic Zinc Finger"/>
    <property type="match status" value="1"/>
</dbReference>
<evidence type="ECO:0000256" key="2">
    <source>
        <dbReference type="ARBA" id="ARBA00022737"/>
    </source>
</evidence>
<evidence type="ECO:0000313" key="10">
    <source>
        <dbReference type="Proteomes" id="UP000324748"/>
    </source>
</evidence>
<evidence type="ECO:0000256" key="5">
    <source>
        <dbReference type="PROSITE-ProRule" id="PRU00042"/>
    </source>
</evidence>
<dbReference type="PANTHER" id="PTHR23057:SF0">
    <property type="entry name" value="JUXTAPOSED WITH ANOTHER ZINC FINGER PROTEIN 1"/>
    <property type="match status" value="1"/>
</dbReference>
<feature type="compositionally biased region" description="Low complexity" evidence="6">
    <location>
        <begin position="146"/>
        <end position="166"/>
    </location>
</feature>
<organism evidence="8 11">
    <name type="scientific">Puccinia graminis f. sp. tritici</name>
    <dbReference type="NCBI Taxonomy" id="56615"/>
    <lineage>
        <taxon>Eukaryota</taxon>
        <taxon>Fungi</taxon>
        <taxon>Dikarya</taxon>
        <taxon>Basidiomycota</taxon>
        <taxon>Pucciniomycotina</taxon>
        <taxon>Pucciniomycetes</taxon>
        <taxon>Pucciniales</taxon>
        <taxon>Pucciniaceae</taxon>
        <taxon>Puccinia</taxon>
    </lineage>
</organism>
<dbReference type="SUPFAM" id="SSF57667">
    <property type="entry name" value="beta-beta-alpha zinc fingers"/>
    <property type="match status" value="1"/>
</dbReference>
<feature type="compositionally biased region" description="Low complexity" evidence="6">
    <location>
        <begin position="368"/>
        <end position="398"/>
    </location>
</feature>
<dbReference type="OrthoDB" id="2505759at2759"/>
<dbReference type="AlphaFoldDB" id="A0A5B0NVQ8"/>
<feature type="domain" description="C2H2-type" evidence="7">
    <location>
        <begin position="304"/>
        <end position="333"/>
    </location>
</feature>
<evidence type="ECO:0000313" key="8">
    <source>
        <dbReference type="EMBL" id="KAA1091948.1"/>
    </source>
</evidence>
<keyword evidence="10" id="KW-1185">Reference proteome</keyword>
<accession>A0A5B0NVQ8</accession>
<comment type="caution">
    <text evidence="8">The sequence shown here is derived from an EMBL/GenBank/DDBJ whole genome shotgun (WGS) entry which is preliminary data.</text>
</comment>
<feature type="compositionally biased region" description="Polar residues" evidence="6">
    <location>
        <begin position="126"/>
        <end position="135"/>
    </location>
</feature>
<dbReference type="Proteomes" id="UP000325313">
    <property type="component" value="Unassembled WGS sequence"/>
</dbReference>
<protein>
    <recommendedName>
        <fullName evidence="7">C2H2-type domain-containing protein</fullName>
    </recommendedName>
</protein>
<dbReference type="GO" id="GO:0005634">
    <property type="term" value="C:nucleus"/>
    <property type="evidence" value="ECO:0007669"/>
    <property type="project" value="TreeGrafter"/>
</dbReference>